<evidence type="ECO:0000313" key="7">
    <source>
        <dbReference type="EMBL" id="KAB8173036.1"/>
    </source>
</evidence>
<dbReference type="EMBL" id="VDMA02000046">
    <property type="protein sequence ID" value="KAB8173036.1"/>
    <property type="molecule type" value="Genomic_DNA"/>
</dbReference>
<evidence type="ECO:0000256" key="4">
    <source>
        <dbReference type="SAM" id="Phobius"/>
    </source>
</evidence>
<feature type="domain" description="CopC" evidence="6">
    <location>
        <begin position="31"/>
        <end position="147"/>
    </location>
</feature>
<dbReference type="GO" id="GO:0042597">
    <property type="term" value="C:periplasmic space"/>
    <property type="evidence" value="ECO:0007669"/>
    <property type="project" value="InterPro"/>
</dbReference>
<name>A0A5N6AY38_9ACTN</name>
<evidence type="ECO:0000256" key="1">
    <source>
        <dbReference type="ARBA" id="ARBA00022729"/>
    </source>
</evidence>
<dbReference type="SUPFAM" id="SSF81296">
    <property type="entry name" value="E set domains"/>
    <property type="match status" value="1"/>
</dbReference>
<keyword evidence="2" id="KW-0186">Copper</keyword>
<dbReference type="GO" id="GO:0005507">
    <property type="term" value="F:copper ion binding"/>
    <property type="evidence" value="ECO:0007669"/>
    <property type="project" value="InterPro"/>
</dbReference>
<evidence type="ECO:0000256" key="2">
    <source>
        <dbReference type="ARBA" id="ARBA00023008"/>
    </source>
</evidence>
<keyword evidence="4" id="KW-0472">Membrane</keyword>
<evidence type="ECO:0000313" key="8">
    <source>
        <dbReference type="Proteomes" id="UP000313066"/>
    </source>
</evidence>
<dbReference type="GO" id="GO:0046688">
    <property type="term" value="P:response to copper ion"/>
    <property type="evidence" value="ECO:0007669"/>
    <property type="project" value="InterPro"/>
</dbReference>
<feature type="region of interest" description="Disordered" evidence="3">
    <location>
        <begin position="175"/>
        <end position="236"/>
    </location>
</feature>
<keyword evidence="4" id="KW-1133">Transmembrane helix</keyword>
<evidence type="ECO:0000256" key="5">
    <source>
        <dbReference type="SAM" id="SignalP"/>
    </source>
</evidence>
<dbReference type="Proteomes" id="UP000313066">
    <property type="component" value="Unassembled WGS sequence"/>
</dbReference>
<protein>
    <recommendedName>
        <fullName evidence="6">CopC domain-containing protein</fullName>
    </recommendedName>
</protein>
<dbReference type="Pfam" id="PF04234">
    <property type="entry name" value="CopC"/>
    <property type="match status" value="1"/>
</dbReference>
<dbReference type="InterPro" id="IPR014755">
    <property type="entry name" value="Cu-Rt/internalin_Ig-like"/>
</dbReference>
<dbReference type="InterPro" id="IPR014756">
    <property type="entry name" value="Ig_E-set"/>
</dbReference>
<comment type="caution">
    <text evidence="7">The sequence shown here is derived from an EMBL/GenBank/DDBJ whole genome shotgun (WGS) entry which is preliminary data.</text>
</comment>
<dbReference type="RefSeq" id="WP_139580789.1">
    <property type="nucleotide sequence ID" value="NZ_VDMA02000046.1"/>
</dbReference>
<dbReference type="InterPro" id="IPR007348">
    <property type="entry name" value="CopC_dom"/>
</dbReference>
<proteinExistence type="predicted"/>
<reference evidence="7 8" key="1">
    <citation type="submission" date="2019-10" db="EMBL/GenBank/DDBJ databases">
        <title>Nonomuraea sp. nov., isolated from Phyllanthus amarus.</title>
        <authorList>
            <person name="Klykleung N."/>
            <person name="Tanasupawat S."/>
        </authorList>
    </citation>
    <scope>NUCLEOTIDE SEQUENCE [LARGE SCALE GENOMIC DNA]</scope>
    <source>
        <strain evidence="7 8">CR1-09</strain>
    </source>
</reference>
<feature type="region of interest" description="Disordered" evidence="3">
    <location>
        <begin position="264"/>
        <end position="301"/>
    </location>
</feature>
<gene>
    <name evidence="7" type="ORF">FH610_041810</name>
</gene>
<keyword evidence="8" id="KW-1185">Reference proteome</keyword>
<evidence type="ECO:0000256" key="3">
    <source>
        <dbReference type="SAM" id="MobiDB-lite"/>
    </source>
</evidence>
<feature type="chain" id="PRO_5024346883" description="CopC domain-containing protein" evidence="5">
    <location>
        <begin position="26"/>
        <end position="301"/>
    </location>
</feature>
<evidence type="ECO:0000259" key="6">
    <source>
        <dbReference type="Pfam" id="PF04234"/>
    </source>
</evidence>
<dbReference type="AlphaFoldDB" id="A0A5N6AY38"/>
<keyword evidence="4" id="KW-0812">Transmembrane</keyword>
<accession>A0A5N6AY38</accession>
<sequence>MTLARLLGRLLLAVLVGVLTMVALAAPASAHGQLAMSTPVKDGTVREPMEFLSLYFTEAPAPNAYFAVTAPGGDRVDLPWRHGQPKRLDKPVQEYNLVDGVWEPSVYNTGYPAEIPVAYWPKRGEYLVRYLSIASDGEPVRGELRFTYKGRTSGPPKGWQAPDNEPDAILLASAEPGSGTQAPVPQAGASPAPATQTGGSPAAMGPAVPETGGSQGAVPEPGTPGTAARTAQPADSGTGLSVWLVPALLVIGAGVLVVRAARRPVPDASAARPSPGRPQARKPARPSASRTPQRPKSTRRR</sequence>
<feature type="transmembrane region" description="Helical" evidence="4">
    <location>
        <begin position="240"/>
        <end position="258"/>
    </location>
</feature>
<feature type="signal peptide" evidence="5">
    <location>
        <begin position="1"/>
        <end position="25"/>
    </location>
</feature>
<dbReference type="Gene3D" id="2.60.40.1220">
    <property type="match status" value="1"/>
</dbReference>
<keyword evidence="1 5" id="KW-0732">Signal</keyword>
<organism evidence="7 8">
    <name type="scientific">Microbispora catharanthi</name>
    <dbReference type="NCBI Taxonomy" id="1712871"/>
    <lineage>
        <taxon>Bacteria</taxon>
        <taxon>Bacillati</taxon>
        <taxon>Actinomycetota</taxon>
        <taxon>Actinomycetes</taxon>
        <taxon>Streptosporangiales</taxon>
        <taxon>Streptosporangiaceae</taxon>
        <taxon>Microbispora</taxon>
    </lineage>
</organism>